<sequence length="358" mass="38888">MVGKMPTNVPSRRRTVFVTGANGYIGAAVCRAFVGAGWRTFGLVRRPEAVQDLMAAEIIPVVGTFVELSFLSSLYEKATIFDVIVSCTEDFSGYADHFNKVMVLVKSLAESSKQQGVRSLVLWSSGCKDYGTTEAHGASALVPHTEASPLNPPGVLRQRTENCLRIFDHTDVFDAVLFRPTSVYGRSSSYYGAMLSWVAHEAAAGSGTLKIPANPNNIMHATHVDDCGLAYLAVAEHVDRCAIAGRTFNISSHRYETAQEVGEALAKEYGFESGVEFVSPDDAPSTFPEGLHFVFNFSQWVSSESIRVITGWTDVRPLFSENLTVYRRAYEAALSQGNTNIAAIEGRVGSNFRGLGSS</sequence>
<dbReference type="InterPro" id="IPR001509">
    <property type="entry name" value="Epimerase_deHydtase"/>
</dbReference>
<keyword evidence="3" id="KW-1185">Reference proteome</keyword>
<protein>
    <recommendedName>
        <fullName evidence="1">NAD-dependent epimerase/dehydratase domain-containing protein</fullName>
    </recommendedName>
</protein>
<evidence type="ECO:0000313" key="3">
    <source>
        <dbReference type="Proteomes" id="UP000219286"/>
    </source>
</evidence>
<proteinExistence type="predicted"/>
<evidence type="ECO:0000313" key="2">
    <source>
        <dbReference type="EMBL" id="OTA00438.1"/>
    </source>
</evidence>
<dbReference type="EMBL" id="LFMI01000085">
    <property type="protein sequence ID" value="OTA00438.1"/>
    <property type="molecule type" value="Genomic_DNA"/>
</dbReference>
<feature type="domain" description="NAD-dependent epimerase/dehydratase" evidence="1">
    <location>
        <begin position="16"/>
        <end position="250"/>
    </location>
</feature>
<dbReference type="Gene3D" id="3.40.50.720">
    <property type="entry name" value="NAD(P)-binding Rossmann-like Domain"/>
    <property type="match status" value="1"/>
</dbReference>
<dbReference type="GO" id="GO:0005737">
    <property type="term" value="C:cytoplasm"/>
    <property type="evidence" value="ECO:0007669"/>
    <property type="project" value="TreeGrafter"/>
</dbReference>
<dbReference type="InterPro" id="IPR036291">
    <property type="entry name" value="NAD(P)-bd_dom_sf"/>
</dbReference>
<dbReference type="Proteomes" id="UP000219286">
    <property type="component" value="Unassembled WGS sequence"/>
</dbReference>
<dbReference type="SUPFAM" id="SSF51735">
    <property type="entry name" value="NAD(P)-binding Rossmann-fold domains"/>
    <property type="match status" value="1"/>
</dbReference>
<dbReference type="PANTHER" id="PTHR48079">
    <property type="entry name" value="PROTEIN YEEZ"/>
    <property type="match status" value="1"/>
</dbReference>
<accession>A0A2H2Z122</accession>
<reference evidence="2 3" key="1">
    <citation type="journal article" date="2015" name="Genome Announc.">
        <title>Genome sequence and annotation of Trichoderma parareesei, the ancestor of the cellulase producer Trichoderma reesei.</title>
        <authorList>
            <person name="Yang D."/>
            <person name="Pomraning K."/>
            <person name="Kopchinskiy A."/>
            <person name="Karimi Aghcheh R."/>
            <person name="Atanasova L."/>
            <person name="Chenthamara K."/>
            <person name="Baker S.E."/>
            <person name="Zhang R."/>
            <person name="Shen Q."/>
            <person name="Freitag M."/>
            <person name="Kubicek C.P."/>
            <person name="Druzhinina I.S."/>
        </authorList>
    </citation>
    <scope>NUCLEOTIDE SEQUENCE [LARGE SCALE GENOMIC DNA]</scope>
    <source>
        <strain evidence="2 3">CBS 125925</strain>
    </source>
</reference>
<dbReference type="InterPro" id="IPR051783">
    <property type="entry name" value="NAD(P)-dependent_oxidoreduct"/>
</dbReference>
<dbReference type="AlphaFoldDB" id="A0A2H2Z122"/>
<comment type="caution">
    <text evidence="2">The sequence shown here is derived from an EMBL/GenBank/DDBJ whole genome shotgun (WGS) entry which is preliminary data.</text>
</comment>
<dbReference type="GO" id="GO:0004029">
    <property type="term" value="F:aldehyde dehydrogenase (NAD+) activity"/>
    <property type="evidence" value="ECO:0007669"/>
    <property type="project" value="TreeGrafter"/>
</dbReference>
<evidence type="ECO:0000259" key="1">
    <source>
        <dbReference type="Pfam" id="PF01370"/>
    </source>
</evidence>
<dbReference type="OrthoDB" id="2735536at2759"/>
<name>A0A2H2Z122_TRIPA</name>
<dbReference type="PANTHER" id="PTHR48079:SF6">
    <property type="entry name" value="NAD(P)-BINDING DOMAIN-CONTAINING PROTEIN-RELATED"/>
    <property type="match status" value="1"/>
</dbReference>
<gene>
    <name evidence="2" type="ORF">A9Z42_0000040</name>
</gene>
<dbReference type="Pfam" id="PF01370">
    <property type="entry name" value="Epimerase"/>
    <property type="match status" value="1"/>
</dbReference>
<organism evidence="2 3">
    <name type="scientific">Trichoderma parareesei</name>
    <name type="common">Filamentous fungus</name>
    <dbReference type="NCBI Taxonomy" id="858221"/>
    <lineage>
        <taxon>Eukaryota</taxon>
        <taxon>Fungi</taxon>
        <taxon>Dikarya</taxon>
        <taxon>Ascomycota</taxon>
        <taxon>Pezizomycotina</taxon>
        <taxon>Sordariomycetes</taxon>
        <taxon>Hypocreomycetidae</taxon>
        <taxon>Hypocreales</taxon>
        <taxon>Hypocreaceae</taxon>
        <taxon>Trichoderma</taxon>
    </lineage>
</organism>